<evidence type="ECO:0000256" key="2">
    <source>
        <dbReference type="ARBA" id="ARBA00022475"/>
    </source>
</evidence>
<evidence type="ECO:0000256" key="6">
    <source>
        <dbReference type="ARBA" id="ARBA00022970"/>
    </source>
</evidence>
<dbReference type="Proteomes" id="UP000007332">
    <property type="component" value="Chromosome"/>
</dbReference>
<keyword evidence="9" id="KW-0378">Hydrolase</keyword>
<keyword evidence="1" id="KW-0813">Transport</keyword>
<dbReference type="SMART" id="SM00382">
    <property type="entry name" value="AAA"/>
    <property type="match status" value="1"/>
</dbReference>
<dbReference type="Gene3D" id="3.30.70.260">
    <property type="match status" value="1"/>
</dbReference>
<dbReference type="SMART" id="SM00930">
    <property type="entry name" value="NIL"/>
    <property type="match status" value="1"/>
</dbReference>
<dbReference type="SUPFAM" id="SSF52540">
    <property type="entry name" value="P-loop containing nucleoside triphosphate hydrolases"/>
    <property type="match status" value="1"/>
</dbReference>
<dbReference type="STRING" id="1071400.LBUCD034_0089"/>
<proteinExistence type="predicted"/>
<protein>
    <submittedName>
        <fullName evidence="9">Methionine import ATP-binding protein metN</fullName>
        <ecNumber evidence="9">3.6.3.-</ecNumber>
    </submittedName>
</protein>
<dbReference type="EMBL" id="CP003043">
    <property type="protein sequence ID" value="AFR99201.1"/>
    <property type="molecule type" value="Genomic_DNA"/>
</dbReference>
<dbReference type="EC" id="3.6.3.-" evidence="9"/>
<dbReference type="HOGENOM" id="CLU_000604_1_3_9"/>
<dbReference type="PANTHER" id="PTHR43166">
    <property type="entry name" value="AMINO ACID IMPORT ATP-BINDING PROTEIN"/>
    <property type="match status" value="1"/>
</dbReference>
<evidence type="ECO:0000256" key="1">
    <source>
        <dbReference type="ARBA" id="ARBA00022448"/>
    </source>
</evidence>
<organism evidence="9 10">
    <name type="scientific">Lentilactobacillus buchneri subsp. silagei CD034</name>
    <dbReference type="NCBI Taxonomy" id="1071400"/>
    <lineage>
        <taxon>Bacteria</taxon>
        <taxon>Bacillati</taxon>
        <taxon>Bacillota</taxon>
        <taxon>Bacilli</taxon>
        <taxon>Lactobacillales</taxon>
        <taxon>Lactobacillaceae</taxon>
        <taxon>Lentilactobacillus</taxon>
        <taxon>Lentilactobacillus buchneri subsp. silagei</taxon>
    </lineage>
</organism>
<dbReference type="KEGG" id="lbn:LBUCD034_0089"/>
<sequence>MSDSIIDINKVSVSFLQKGNRLDAVKDVSLSINRGDIYGIVGYSGAGKSTLSRTINLLQKPTSGTVVVDNKTFFDSSKSRKPIISAKELRIERQKIGMIFQHFNLLNEQTVVQNVEFALKHSKLKEKQVQQRAQKLLGLVGLSEYANTYPAQLSGGQQQRVAIARALANDPKILISDESTSALDPQNTNQILDLLKHLNLQLGLTVILITHEIDAVKRIANKAAVMDAGQIIESGSIVDVFVHPQKQLTKTLIGFNEGPKKAISILNSNGLKLNSNEQYIKLTYFGNEVSEPVVISLYKDLDVTANIIYSDVDILGDTLVGTMFIIIEGKSENVEEAIDYLRQRDISIEKLDRSEVNS</sequence>
<keyword evidence="3" id="KW-0547">Nucleotide-binding</keyword>
<dbReference type="GO" id="GO:0005524">
    <property type="term" value="F:ATP binding"/>
    <property type="evidence" value="ECO:0007669"/>
    <property type="project" value="UniProtKB-KW"/>
</dbReference>
<reference evidence="9 10" key="1">
    <citation type="journal article" date="2012" name="J. Biotechnol.">
        <title>Insights into the completely annotated genome of Lactobacillus buchneri CD034, a strain isolated from stable grass silage.</title>
        <authorList>
            <person name="Heinl S."/>
            <person name="Wibberg D."/>
            <person name="Eikmeyer F."/>
            <person name="Szczepanowski R."/>
            <person name="Blom J."/>
            <person name="Linke B."/>
            <person name="Goesmann A."/>
            <person name="Grabherr R."/>
            <person name="Schwab H."/>
            <person name="Puhler A."/>
            <person name="Schluter A."/>
        </authorList>
    </citation>
    <scope>NUCLEOTIDE SEQUENCE [LARGE SCALE GENOMIC DNA]</scope>
    <source>
        <strain evidence="9 10">CD034</strain>
    </source>
</reference>
<keyword evidence="10" id="KW-1185">Reference proteome</keyword>
<evidence type="ECO:0000313" key="10">
    <source>
        <dbReference type="Proteomes" id="UP000007332"/>
    </source>
</evidence>
<dbReference type="AlphaFoldDB" id="J9W0D6"/>
<dbReference type="InterPro" id="IPR003439">
    <property type="entry name" value="ABC_transporter-like_ATP-bd"/>
</dbReference>
<keyword evidence="4 9" id="KW-0067">ATP-binding</keyword>
<dbReference type="SUPFAM" id="SSF55021">
    <property type="entry name" value="ACT-like"/>
    <property type="match status" value="1"/>
</dbReference>
<dbReference type="PROSITE" id="PS00211">
    <property type="entry name" value="ABC_TRANSPORTER_1"/>
    <property type="match status" value="1"/>
</dbReference>
<dbReference type="InterPro" id="IPR017871">
    <property type="entry name" value="ABC_transporter-like_CS"/>
</dbReference>
<evidence type="ECO:0000256" key="4">
    <source>
        <dbReference type="ARBA" id="ARBA00022840"/>
    </source>
</evidence>
<dbReference type="InterPro" id="IPR050086">
    <property type="entry name" value="MetN_ABC_transporter-like"/>
</dbReference>
<keyword evidence="2" id="KW-1003">Cell membrane</keyword>
<evidence type="ECO:0000256" key="5">
    <source>
        <dbReference type="ARBA" id="ARBA00022967"/>
    </source>
</evidence>
<evidence type="ECO:0000256" key="7">
    <source>
        <dbReference type="ARBA" id="ARBA00023136"/>
    </source>
</evidence>
<keyword evidence="6" id="KW-0029">Amino-acid transport</keyword>
<evidence type="ECO:0000313" key="9">
    <source>
        <dbReference type="EMBL" id="AFR99201.1"/>
    </source>
</evidence>
<keyword evidence="7" id="KW-0472">Membrane</keyword>
<dbReference type="Gene3D" id="3.40.50.300">
    <property type="entry name" value="P-loop containing nucleotide triphosphate hydrolases"/>
    <property type="match status" value="1"/>
</dbReference>
<dbReference type="Pfam" id="PF00005">
    <property type="entry name" value="ABC_tran"/>
    <property type="match status" value="1"/>
</dbReference>
<dbReference type="GO" id="GO:0016887">
    <property type="term" value="F:ATP hydrolysis activity"/>
    <property type="evidence" value="ECO:0007669"/>
    <property type="project" value="InterPro"/>
</dbReference>
<dbReference type="GO" id="GO:0006865">
    <property type="term" value="P:amino acid transport"/>
    <property type="evidence" value="ECO:0007669"/>
    <property type="project" value="UniProtKB-KW"/>
</dbReference>
<name>J9W0D6_LENBU</name>
<dbReference type="PANTHER" id="PTHR43166:SF30">
    <property type="entry name" value="METHIONINE IMPORT ATP-BINDING PROTEIN METN"/>
    <property type="match status" value="1"/>
</dbReference>
<dbReference type="PROSITE" id="PS50893">
    <property type="entry name" value="ABC_TRANSPORTER_2"/>
    <property type="match status" value="1"/>
</dbReference>
<dbReference type="Pfam" id="PF09383">
    <property type="entry name" value="NIL"/>
    <property type="match status" value="1"/>
</dbReference>
<dbReference type="PATRIC" id="fig|1071400.3.peg.88"/>
<dbReference type="RefSeq" id="WP_014939106.1">
    <property type="nucleotide sequence ID" value="NC_018610.1"/>
</dbReference>
<evidence type="ECO:0000256" key="3">
    <source>
        <dbReference type="ARBA" id="ARBA00022741"/>
    </source>
</evidence>
<dbReference type="OrthoDB" id="9802264at2"/>
<gene>
    <name evidence="9" type="primary">metn1</name>
    <name evidence="9" type="ORF">LBUCD034_0089</name>
</gene>
<feature type="domain" description="ABC transporter" evidence="8">
    <location>
        <begin position="8"/>
        <end position="253"/>
    </location>
</feature>
<dbReference type="eggNOG" id="COG1135">
    <property type="taxonomic scope" value="Bacteria"/>
</dbReference>
<evidence type="ECO:0000259" key="8">
    <source>
        <dbReference type="PROSITE" id="PS50893"/>
    </source>
</evidence>
<dbReference type="InterPro" id="IPR003593">
    <property type="entry name" value="AAA+_ATPase"/>
</dbReference>
<dbReference type="InterPro" id="IPR027417">
    <property type="entry name" value="P-loop_NTPase"/>
</dbReference>
<keyword evidence="5" id="KW-1278">Translocase</keyword>
<dbReference type="InterPro" id="IPR045865">
    <property type="entry name" value="ACT-like_dom_sf"/>
</dbReference>
<dbReference type="InterPro" id="IPR018449">
    <property type="entry name" value="NIL_domain"/>
</dbReference>
<accession>J9W0D6</accession>